<dbReference type="EMBL" id="JAPDDP010000001">
    <property type="protein sequence ID" value="MDA0178822.1"/>
    <property type="molecule type" value="Genomic_DNA"/>
</dbReference>
<dbReference type="Gene3D" id="3.40.250.10">
    <property type="entry name" value="Rhodanese-like domain"/>
    <property type="match status" value="2"/>
</dbReference>
<dbReference type="InterPro" id="IPR036873">
    <property type="entry name" value="Rhodanese-like_dom_sf"/>
</dbReference>
<dbReference type="PANTHER" id="PTHR11364">
    <property type="entry name" value="THIOSULFATE SULFERTANSFERASE"/>
    <property type="match status" value="1"/>
</dbReference>
<sequence length="287" mass="30610">MSTLPTPLVSTDWLADHLADADLRLLDATVFLAPPTEAGEDWTAERGAAAHAEEHIPGSRYADIVSELSSDDGWFTRPDADAFKAAVERLGVGDDTKVVVYDRAASMWATRVWWLLRSYGFEAVAVLDGGFGAWKAERRATTGESTPDAPAATFTPRDRPELVADTAQVLDVVNDGGACLINSLTAEDFSATSTDRYARPGRIPGSLNVPVFDLLAADGTFKPADALREQFADVLARPGRKITYCGGGIAATGDALALYVLGETDVAVYDGSLREWTSDATLPLEVG</sequence>
<dbReference type="AlphaFoldDB" id="A0A9X3N5Q4"/>
<keyword evidence="1" id="KW-0808">Transferase</keyword>
<dbReference type="PANTHER" id="PTHR11364:SF27">
    <property type="entry name" value="SULFURTRANSFERASE"/>
    <property type="match status" value="1"/>
</dbReference>
<dbReference type="SUPFAM" id="SSF52821">
    <property type="entry name" value="Rhodanese/Cell cycle control phosphatase"/>
    <property type="match status" value="2"/>
</dbReference>
<dbReference type="CDD" id="cd01448">
    <property type="entry name" value="TST_Repeat_1"/>
    <property type="match status" value="1"/>
</dbReference>
<dbReference type="InterPro" id="IPR001763">
    <property type="entry name" value="Rhodanese-like_dom"/>
</dbReference>
<dbReference type="InterPro" id="IPR045078">
    <property type="entry name" value="TST/MPST-like"/>
</dbReference>
<comment type="caution">
    <text evidence="4">The sequence shown here is derived from an EMBL/GenBank/DDBJ whole genome shotgun (WGS) entry which is preliminary data.</text>
</comment>
<accession>A0A9X3N5Q4</accession>
<dbReference type="PROSITE" id="PS50206">
    <property type="entry name" value="RHODANESE_3"/>
    <property type="match status" value="2"/>
</dbReference>
<evidence type="ECO:0000313" key="5">
    <source>
        <dbReference type="Proteomes" id="UP001147653"/>
    </source>
</evidence>
<evidence type="ECO:0000256" key="1">
    <source>
        <dbReference type="ARBA" id="ARBA00022679"/>
    </source>
</evidence>
<dbReference type="SMART" id="SM00450">
    <property type="entry name" value="RHOD"/>
    <property type="match status" value="2"/>
</dbReference>
<feature type="domain" description="Rhodanese" evidence="3">
    <location>
        <begin position="46"/>
        <end position="143"/>
    </location>
</feature>
<keyword evidence="5" id="KW-1185">Reference proteome</keyword>
<dbReference type="Proteomes" id="UP001147653">
    <property type="component" value="Unassembled WGS sequence"/>
</dbReference>
<reference evidence="4" key="1">
    <citation type="submission" date="2022-10" db="EMBL/GenBank/DDBJ databases">
        <title>The WGS of Solirubrobacter phytolaccae KCTC 29190.</title>
        <authorList>
            <person name="Jiang Z."/>
        </authorList>
    </citation>
    <scope>NUCLEOTIDE SEQUENCE</scope>
    <source>
        <strain evidence="4">KCTC 29190</strain>
    </source>
</reference>
<feature type="domain" description="Rhodanese" evidence="3">
    <location>
        <begin position="201"/>
        <end position="285"/>
    </location>
</feature>
<dbReference type="RefSeq" id="WP_270023090.1">
    <property type="nucleotide sequence ID" value="NZ_JAPDDP010000001.1"/>
</dbReference>
<dbReference type="CDD" id="cd01449">
    <property type="entry name" value="TST_Repeat_2"/>
    <property type="match status" value="1"/>
</dbReference>
<organism evidence="4 5">
    <name type="scientific">Solirubrobacter phytolaccae</name>
    <dbReference type="NCBI Taxonomy" id="1404360"/>
    <lineage>
        <taxon>Bacteria</taxon>
        <taxon>Bacillati</taxon>
        <taxon>Actinomycetota</taxon>
        <taxon>Thermoleophilia</taxon>
        <taxon>Solirubrobacterales</taxon>
        <taxon>Solirubrobacteraceae</taxon>
        <taxon>Solirubrobacter</taxon>
    </lineage>
</organism>
<dbReference type="Pfam" id="PF00581">
    <property type="entry name" value="Rhodanese"/>
    <property type="match status" value="2"/>
</dbReference>
<protein>
    <submittedName>
        <fullName evidence="4">Sulfurtransferase</fullName>
    </submittedName>
</protein>
<proteinExistence type="predicted"/>
<evidence type="ECO:0000256" key="2">
    <source>
        <dbReference type="ARBA" id="ARBA00022737"/>
    </source>
</evidence>
<dbReference type="GO" id="GO:0004792">
    <property type="term" value="F:thiosulfate-cyanide sulfurtransferase activity"/>
    <property type="evidence" value="ECO:0007669"/>
    <property type="project" value="TreeGrafter"/>
</dbReference>
<keyword evidence="2" id="KW-0677">Repeat</keyword>
<evidence type="ECO:0000259" key="3">
    <source>
        <dbReference type="PROSITE" id="PS50206"/>
    </source>
</evidence>
<name>A0A9X3N5Q4_9ACTN</name>
<evidence type="ECO:0000313" key="4">
    <source>
        <dbReference type="EMBL" id="MDA0178822.1"/>
    </source>
</evidence>
<gene>
    <name evidence="4" type="ORF">OJ997_00825</name>
</gene>